<evidence type="ECO:0000313" key="2">
    <source>
        <dbReference type="EMBL" id="ACL17855.1"/>
    </source>
</evidence>
<name>B8GF49_METPE</name>
<sequence length="375" mass="40136">MKLLDMMTEQSGAAAYVGYGSSLDPDMRYLTRFSCTDPVVYLKRRGEQGQIVVSQMEYGRAMQESAFLPVTRSEAGLLEILKEEPDHWKAMATMISRLAGGNLLVSPTFPAGLYAPLSSLCTVVVDDQTVERMRAVKSEEEIACIRMVQQATEASMKTARRMIRRAKVKKGVLQRGGEPLTAELVRQAIHTALQKYGCTGAETIVSCGPDSALPHHAGAGPLLAGEPIVIDIFPKSDTTGYYADMTRTYVKGEADPAIMEMYTAVRDAKAAGLGAIRAGAEGAAVHRVAVDLFAERGYATGTTGFTHNLGHGVGLAVHELPTLGPSGGPLGAGEVVTVEPGLYFPGIGGVRLEDLCVVRPDCAENLTRCKEEMIL</sequence>
<keyword evidence="3" id="KW-1185">Reference proteome</keyword>
<dbReference type="AlphaFoldDB" id="B8GF49"/>
<dbReference type="eggNOG" id="arCOG01000">
    <property type="taxonomic scope" value="Archaea"/>
</dbReference>
<proteinExistence type="predicted"/>
<dbReference type="InterPro" id="IPR000994">
    <property type="entry name" value="Pept_M24"/>
</dbReference>
<evidence type="ECO:0000259" key="1">
    <source>
        <dbReference type="Pfam" id="PF00557"/>
    </source>
</evidence>
<dbReference type="Pfam" id="PF00557">
    <property type="entry name" value="Peptidase_M24"/>
    <property type="match status" value="1"/>
</dbReference>
<reference evidence="2 3" key="1">
    <citation type="journal article" date="2015" name="Genome Announc.">
        <title>Complete Genome Sequence of Methanosphaerula palustris E1-9CT, a Hydrogenotrophic Methanogen Isolated from a Minerotrophic Fen Peatland.</title>
        <authorList>
            <person name="Cadillo-Quiroz H."/>
            <person name="Browne P."/>
            <person name="Kyrpides N."/>
            <person name="Woyke T."/>
            <person name="Goodwin L."/>
            <person name="Detter C."/>
            <person name="Yavitt J.B."/>
            <person name="Zinder S.H."/>
        </authorList>
    </citation>
    <scope>NUCLEOTIDE SEQUENCE [LARGE SCALE GENOMIC DNA]</scope>
    <source>
        <strain evidence="3">ATCC BAA-1556 / DSM 19958 / E1-9c</strain>
    </source>
</reference>
<dbReference type="PANTHER" id="PTHR46112">
    <property type="entry name" value="AMINOPEPTIDASE"/>
    <property type="match status" value="1"/>
</dbReference>
<dbReference type="HOGENOM" id="CLU_017266_4_3_2"/>
<evidence type="ECO:0000313" key="3">
    <source>
        <dbReference type="Proteomes" id="UP000002457"/>
    </source>
</evidence>
<gene>
    <name evidence="2" type="ordered locus">Mpal_2585</name>
</gene>
<dbReference type="Gene3D" id="3.90.230.10">
    <property type="entry name" value="Creatinase/methionine aminopeptidase superfamily"/>
    <property type="match status" value="1"/>
</dbReference>
<dbReference type="SUPFAM" id="SSF55920">
    <property type="entry name" value="Creatinase/aminopeptidase"/>
    <property type="match status" value="1"/>
</dbReference>
<accession>B8GF49</accession>
<dbReference type="KEGG" id="mpl:Mpal_2585"/>
<organism evidence="2 3">
    <name type="scientific">Methanosphaerula palustris (strain ATCC BAA-1556 / DSM 19958 / E1-9c)</name>
    <dbReference type="NCBI Taxonomy" id="521011"/>
    <lineage>
        <taxon>Archaea</taxon>
        <taxon>Methanobacteriati</taxon>
        <taxon>Methanobacteriota</taxon>
        <taxon>Stenosarchaea group</taxon>
        <taxon>Methanomicrobia</taxon>
        <taxon>Methanomicrobiales</taxon>
        <taxon>Methanoregulaceae</taxon>
        <taxon>Methanosphaerula</taxon>
    </lineage>
</organism>
<dbReference type="EMBL" id="CP001338">
    <property type="protein sequence ID" value="ACL17855.1"/>
    <property type="molecule type" value="Genomic_DNA"/>
</dbReference>
<dbReference type="Proteomes" id="UP000002457">
    <property type="component" value="Chromosome"/>
</dbReference>
<protein>
    <submittedName>
        <fullName evidence="2">Peptidase M24</fullName>
    </submittedName>
</protein>
<dbReference type="RefSeq" id="WP_012619174.1">
    <property type="nucleotide sequence ID" value="NC_011832.1"/>
</dbReference>
<dbReference type="OrthoDB" id="1346at2157"/>
<dbReference type="PANTHER" id="PTHR46112:SF2">
    <property type="entry name" value="XAA-PRO AMINOPEPTIDASE P-RELATED"/>
    <property type="match status" value="1"/>
</dbReference>
<dbReference type="STRING" id="521011.Mpal_2585"/>
<dbReference type="InterPro" id="IPR036005">
    <property type="entry name" value="Creatinase/aminopeptidase-like"/>
</dbReference>
<dbReference type="InterPro" id="IPR050659">
    <property type="entry name" value="Peptidase_M24B"/>
</dbReference>
<feature type="domain" description="Peptidase M24" evidence="1">
    <location>
        <begin position="144"/>
        <end position="359"/>
    </location>
</feature>
<dbReference type="GeneID" id="7270712"/>